<name>A0AAW6LRM1_RHOSG</name>
<feature type="transmembrane region" description="Helical" evidence="8">
    <location>
        <begin position="404"/>
        <end position="423"/>
    </location>
</feature>
<evidence type="ECO:0000256" key="1">
    <source>
        <dbReference type="ARBA" id="ARBA00004651"/>
    </source>
</evidence>
<evidence type="ECO:0000313" key="10">
    <source>
        <dbReference type="EMBL" id="MDE8649349.1"/>
    </source>
</evidence>
<feature type="transmembrane region" description="Helical" evidence="8">
    <location>
        <begin position="240"/>
        <end position="261"/>
    </location>
</feature>
<dbReference type="Pfam" id="PF07690">
    <property type="entry name" value="MFS_1"/>
    <property type="match status" value="1"/>
</dbReference>
<evidence type="ECO:0000256" key="5">
    <source>
        <dbReference type="ARBA" id="ARBA00022989"/>
    </source>
</evidence>
<evidence type="ECO:0000256" key="2">
    <source>
        <dbReference type="ARBA" id="ARBA00022448"/>
    </source>
</evidence>
<dbReference type="PANTHER" id="PTHR43045:SF7">
    <property type="entry name" value="MAJOR FACILITATOR SUPERFAMILY TRANSPORTER"/>
    <property type="match status" value="1"/>
</dbReference>
<proteinExistence type="predicted"/>
<feature type="domain" description="Major facilitator superfamily (MFS) profile" evidence="9">
    <location>
        <begin position="18"/>
        <end position="427"/>
    </location>
</feature>
<feature type="transmembrane region" description="Helical" evidence="8">
    <location>
        <begin position="156"/>
        <end position="177"/>
    </location>
</feature>
<dbReference type="PROSITE" id="PS50850">
    <property type="entry name" value="MFS"/>
    <property type="match status" value="1"/>
</dbReference>
<protein>
    <submittedName>
        <fullName evidence="10">MFS transporter</fullName>
    </submittedName>
</protein>
<evidence type="ECO:0000256" key="6">
    <source>
        <dbReference type="ARBA" id="ARBA00023136"/>
    </source>
</evidence>
<dbReference type="AlphaFoldDB" id="A0AAW6LRM1"/>
<accession>A0AAW6LRM1</accession>
<feature type="transmembrane region" description="Helical" evidence="8">
    <location>
        <begin position="373"/>
        <end position="392"/>
    </location>
</feature>
<feature type="transmembrane region" description="Helical" evidence="8">
    <location>
        <begin position="309"/>
        <end position="329"/>
    </location>
</feature>
<evidence type="ECO:0000259" key="9">
    <source>
        <dbReference type="PROSITE" id="PS50850"/>
    </source>
</evidence>
<sequence length="455" mass="48180">MASEPLPIPVAPSARRRLVVAGLSTSTIEFYDFMLYGTMAALVFNQVFFPSYSPATGTLAAFATFAVGFVARPIGSIVLGRAGDRIGRKRTVMITLVLMGGATVGIGLIPSFESIGIAAPLILVLLRFIQGFALGGEVAGVALLLVEHSDKSSRNLMGSIVHMGALGLILSSVVTSFFSHISGDGFLGWGWRIPFLLSAILFGLTFWLRRSISDSPQFVASNTEASPRPRLSLVGTFTRYWQPILLATGITGAGGVVYYTIFTYSVGYATGSLGYDRNSILNALIVSAILYTIAIPVAGWLADRTSARAVILFGLVFSLIFAFPFFLLFDAGPVGVFLAMSVYLCFTMAPVNAPQFALYAGQFPALSRYTGTALSQAIPAAAIAGTAPFVAQYLLGLTGSNTSVAWYIAILSAIGLGCTWILGGRRSHLDEELVTAPPSPTDTSTSTRRGTGTLR</sequence>
<feature type="transmembrane region" description="Helical" evidence="8">
    <location>
        <begin position="118"/>
        <end position="144"/>
    </location>
</feature>
<dbReference type="Gene3D" id="1.20.1250.20">
    <property type="entry name" value="MFS general substrate transporter like domains"/>
    <property type="match status" value="1"/>
</dbReference>
<feature type="transmembrane region" description="Helical" evidence="8">
    <location>
        <begin position="189"/>
        <end position="208"/>
    </location>
</feature>
<dbReference type="InterPro" id="IPR005829">
    <property type="entry name" value="Sugar_transporter_CS"/>
</dbReference>
<reference evidence="10" key="1">
    <citation type="submission" date="2023-02" db="EMBL/GenBank/DDBJ databases">
        <title>A novel hydrolase synthesized by Rhodococcus erythropolis HQ is responsible for the detoxification of Zearalenone.</title>
        <authorList>
            <person name="Hu J."/>
            <person name="Xu J."/>
        </authorList>
    </citation>
    <scope>NUCLEOTIDE SEQUENCE</scope>
    <source>
        <strain evidence="10">HQ</strain>
    </source>
</reference>
<feature type="compositionally biased region" description="Low complexity" evidence="7">
    <location>
        <begin position="441"/>
        <end position="455"/>
    </location>
</feature>
<evidence type="ECO:0000256" key="3">
    <source>
        <dbReference type="ARBA" id="ARBA00022475"/>
    </source>
</evidence>
<dbReference type="Proteomes" id="UP001217325">
    <property type="component" value="Unassembled WGS sequence"/>
</dbReference>
<dbReference type="GO" id="GO:0022857">
    <property type="term" value="F:transmembrane transporter activity"/>
    <property type="evidence" value="ECO:0007669"/>
    <property type="project" value="InterPro"/>
</dbReference>
<evidence type="ECO:0000256" key="8">
    <source>
        <dbReference type="SAM" id="Phobius"/>
    </source>
</evidence>
<dbReference type="PANTHER" id="PTHR43045">
    <property type="entry name" value="SHIKIMATE TRANSPORTER"/>
    <property type="match status" value="1"/>
</dbReference>
<gene>
    <name evidence="10" type="ORF">PXH69_30705</name>
</gene>
<dbReference type="InterPro" id="IPR036259">
    <property type="entry name" value="MFS_trans_sf"/>
</dbReference>
<dbReference type="RefSeq" id="WP_275232860.1">
    <property type="nucleotide sequence ID" value="NZ_JARDXE010000026.1"/>
</dbReference>
<dbReference type="EMBL" id="JARDXE010000026">
    <property type="protein sequence ID" value="MDE8649349.1"/>
    <property type="molecule type" value="Genomic_DNA"/>
</dbReference>
<dbReference type="CDD" id="cd17369">
    <property type="entry name" value="MFS_ShiA_like"/>
    <property type="match status" value="1"/>
</dbReference>
<dbReference type="GO" id="GO:0005886">
    <property type="term" value="C:plasma membrane"/>
    <property type="evidence" value="ECO:0007669"/>
    <property type="project" value="UniProtKB-SubCell"/>
</dbReference>
<keyword evidence="3" id="KW-1003">Cell membrane</keyword>
<comment type="subcellular location">
    <subcellularLocation>
        <location evidence="1">Cell membrane</location>
        <topology evidence="1">Multi-pass membrane protein</topology>
    </subcellularLocation>
</comment>
<dbReference type="InterPro" id="IPR011701">
    <property type="entry name" value="MFS"/>
</dbReference>
<evidence type="ECO:0000256" key="4">
    <source>
        <dbReference type="ARBA" id="ARBA00022692"/>
    </source>
</evidence>
<evidence type="ECO:0000256" key="7">
    <source>
        <dbReference type="SAM" id="MobiDB-lite"/>
    </source>
</evidence>
<feature type="transmembrane region" description="Helical" evidence="8">
    <location>
        <begin position="335"/>
        <end position="361"/>
    </location>
</feature>
<keyword evidence="6 8" id="KW-0472">Membrane</keyword>
<feature type="transmembrane region" description="Helical" evidence="8">
    <location>
        <begin position="59"/>
        <end position="80"/>
    </location>
</feature>
<keyword evidence="2" id="KW-0813">Transport</keyword>
<dbReference type="PROSITE" id="PS00217">
    <property type="entry name" value="SUGAR_TRANSPORT_2"/>
    <property type="match status" value="1"/>
</dbReference>
<keyword evidence="5 8" id="KW-1133">Transmembrane helix</keyword>
<dbReference type="SUPFAM" id="SSF103473">
    <property type="entry name" value="MFS general substrate transporter"/>
    <property type="match status" value="1"/>
</dbReference>
<feature type="transmembrane region" description="Helical" evidence="8">
    <location>
        <begin position="281"/>
        <end position="302"/>
    </location>
</feature>
<evidence type="ECO:0000313" key="11">
    <source>
        <dbReference type="Proteomes" id="UP001217325"/>
    </source>
</evidence>
<feature type="transmembrane region" description="Helical" evidence="8">
    <location>
        <begin position="92"/>
        <end position="112"/>
    </location>
</feature>
<comment type="caution">
    <text evidence="10">The sequence shown here is derived from an EMBL/GenBank/DDBJ whole genome shotgun (WGS) entry which is preliminary data.</text>
</comment>
<organism evidence="10 11">
    <name type="scientific">Rhodococcus qingshengii</name>
    <dbReference type="NCBI Taxonomy" id="334542"/>
    <lineage>
        <taxon>Bacteria</taxon>
        <taxon>Bacillati</taxon>
        <taxon>Actinomycetota</taxon>
        <taxon>Actinomycetes</taxon>
        <taxon>Mycobacteriales</taxon>
        <taxon>Nocardiaceae</taxon>
        <taxon>Rhodococcus</taxon>
        <taxon>Rhodococcus erythropolis group</taxon>
    </lineage>
</organism>
<feature type="region of interest" description="Disordered" evidence="7">
    <location>
        <begin position="432"/>
        <end position="455"/>
    </location>
</feature>
<keyword evidence="4 8" id="KW-0812">Transmembrane</keyword>
<dbReference type="InterPro" id="IPR020846">
    <property type="entry name" value="MFS_dom"/>
</dbReference>